<dbReference type="RefSeq" id="WP_240100373.1">
    <property type="nucleotide sequence ID" value="NZ_JAJSON010000026.1"/>
</dbReference>
<dbReference type="EMBL" id="JAJSON010000026">
    <property type="protein sequence ID" value="MCG9973011.1"/>
    <property type="molecule type" value="Genomic_DNA"/>
</dbReference>
<evidence type="ECO:0000313" key="1">
    <source>
        <dbReference type="EMBL" id="MCG9973011.1"/>
    </source>
</evidence>
<dbReference type="AlphaFoldDB" id="A0A9X1UZD3"/>
<dbReference type="GO" id="GO:0008168">
    <property type="term" value="F:methyltransferase activity"/>
    <property type="evidence" value="ECO:0007669"/>
    <property type="project" value="UniProtKB-KW"/>
</dbReference>
<comment type="caution">
    <text evidence="1">The sequence shown here is derived from an EMBL/GenBank/DDBJ whole genome shotgun (WGS) entry which is preliminary data.</text>
</comment>
<proteinExistence type="predicted"/>
<dbReference type="Proteomes" id="UP001139344">
    <property type="component" value="Unassembled WGS sequence"/>
</dbReference>
<accession>A0A9X1UZD3</accession>
<dbReference type="SUPFAM" id="SSF53335">
    <property type="entry name" value="S-adenosyl-L-methionine-dependent methyltransferases"/>
    <property type="match status" value="1"/>
</dbReference>
<reference evidence="1" key="1">
    <citation type="submission" date="2021-12" db="EMBL/GenBank/DDBJ databases">
        <title>Description of Gramella crocea sp. nov., a new bacterium isolated from activated sludge.</title>
        <authorList>
            <person name="Zhang X."/>
        </authorList>
    </citation>
    <scope>NUCLEOTIDE SEQUENCE</scope>
    <source>
        <strain evidence="1">YB25</strain>
    </source>
</reference>
<keyword evidence="1" id="KW-0489">Methyltransferase</keyword>
<keyword evidence="1" id="KW-0808">Transferase</keyword>
<name>A0A9X1UZD3_9FLAO</name>
<dbReference type="Gene3D" id="3.40.50.150">
    <property type="entry name" value="Vaccinia Virus protein VP39"/>
    <property type="match status" value="1"/>
</dbReference>
<protein>
    <submittedName>
        <fullName evidence="1">Class I SAM-dependent methyltransferase</fullName>
    </submittedName>
</protein>
<evidence type="ECO:0000313" key="2">
    <source>
        <dbReference type="Proteomes" id="UP001139344"/>
    </source>
</evidence>
<dbReference type="InterPro" id="IPR029063">
    <property type="entry name" value="SAM-dependent_MTases_sf"/>
</dbReference>
<gene>
    <name evidence="1" type="ORF">LU635_15275</name>
</gene>
<keyword evidence="2" id="KW-1185">Reference proteome</keyword>
<sequence length="225" mass="26447">MNRFQLMKHLIEEKNYSTYVEIGVHRGRLFFPLKCKRKIAVDPAMKINWKGKLVWIKRNFFNINNRYFEITSDEFFKRKAPSLFKQDGVDLFFIDGLHTFEASLKDVLNSLRYLNKNGTIVMHDCVPPNKAAATPASSFHEAKDKNIKGWTGQWCGDVWKTMEYLKIKYPESLEISVMEDDFGLGIINPAKELKHLIVDEKLFERIDRMKYEAFLERKTVKNNIA</sequence>
<organism evidence="1 2">
    <name type="scientific">Christiangramia crocea</name>
    <dbReference type="NCBI Taxonomy" id="2904124"/>
    <lineage>
        <taxon>Bacteria</taxon>
        <taxon>Pseudomonadati</taxon>
        <taxon>Bacteroidota</taxon>
        <taxon>Flavobacteriia</taxon>
        <taxon>Flavobacteriales</taxon>
        <taxon>Flavobacteriaceae</taxon>
        <taxon>Christiangramia</taxon>
    </lineage>
</organism>
<dbReference type="GO" id="GO:0032259">
    <property type="term" value="P:methylation"/>
    <property type="evidence" value="ECO:0007669"/>
    <property type="project" value="UniProtKB-KW"/>
</dbReference>
<dbReference type="Pfam" id="PF13578">
    <property type="entry name" value="Methyltransf_24"/>
    <property type="match status" value="1"/>
</dbReference>